<evidence type="ECO:0000313" key="2">
    <source>
        <dbReference type="Proteomes" id="UP001367030"/>
    </source>
</evidence>
<organism evidence="1 2">
    <name type="scientific">Variovorax robiniae</name>
    <dbReference type="NCBI Taxonomy" id="1836199"/>
    <lineage>
        <taxon>Bacteria</taxon>
        <taxon>Pseudomonadati</taxon>
        <taxon>Pseudomonadota</taxon>
        <taxon>Betaproteobacteria</taxon>
        <taxon>Burkholderiales</taxon>
        <taxon>Comamonadaceae</taxon>
        <taxon>Variovorax</taxon>
    </lineage>
</organism>
<name>A0ABU8X0K1_9BURK</name>
<comment type="caution">
    <text evidence="1">The sequence shown here is derived from an EMBL/GenBank/DDBJ whole genome shotgun (WGS) entry which is preliminary data.</text>
</comment>
<evidence type="ECO:0000313" key="1">
    <source>
        <dbReference type="EMBL" id="MEJ8853335.1"/>
    </source>
</evidence>
<keyword evidence="2" id="KW-1185">Reference proteome</keyword>
<proteinExistence type="predicted"/>
<dbReference type="RefSeq" id="WP_340333431.1">
    <property type="nucleotide sequence ID" value="NZ_JBBKZS010000001.1"/>
</dbReference>
<gene>
    <name evidence="1" type="ORF">WKW79_02070</name>
</gene>
<dbReference type="Proteomes" id="UP001367030">
    <property type="component" value="Unassembled WGS sequence"/>
</dbReference>
<sequence>MALSLYAAQALVGSYLNGRQLPDALLGSIVDSVEARLKSGKLPVLDEALRDLIDQEAIAPERPAVAPSTRSH</sequence>
<dbReference type="EMBL" id="JBBKZS010000001">
    <property type="protein sequence ID" value="MEJ8853335.1"/>
    <property type="molecule type" value="Genomic_DNA"/>
</dbReference>
<protein>
    <submittedName>
        <fullName evidence="1">Uncharacterized protein</fullName>
    </submittedName>
</protein>
<reference evidence="1 2" key="1">
    <citation type="submission" date="2024-03" db="EMBL/GenBank/DDBJ databases">
        <title>Novel species of the genus Variovorax.</title>
        <authorList>
            <person name="Liu Q."/>
            <person name="Xin Y.-H."/>
        </authorList>
    </citation>
    <scope>NUCLEOTIDE SEQUENCE [LARGE SCALE GENOMIC DNA]</scope>
    <source>
        <strain evidence="1 2">KACC 18901</strain>
    </source>
</reference>
<accession>A0ABU8X0K1</accession>